<dbReference type="Gene3D" id="3.20.20.450">
    <property type="entry name" value="EAL domain"/>
    <property type="match status" value="1"/>
</dbReference>
<evidence type="ECO:0000313" key="3">
    <source>
        <dbReference type="EMBL" id="AOZ96633.1"/>
    </source>
</evidence>
<dbReference type="Gene3D" id="3.30.70.270">
    <property type="match status" value="1"/>
</dbReference>
<proteinExistence type="predicted"/>
<dbReference type="Pfam" id="PF00563">
    <property type="entry name" value="EAL"/>
    <property type="match status" value="1"/>
</dbReference>
<dbReference type="SMART" id="SM00267">
    <property type="entry name" value="GGDEF"/>
    <property type="match status" value="1"/>
</dbReference>
<dbReference type="InterPro" id="IPR043128">
    <property type="entry name" value="Rev_trsase/Diguanyl_cyclase"/>
</dbReference>
<dbReference type="EMBL" id="CP017831">
    <property type="protein sequence ID" value="AOZ96633.1"/>
    <property type="molecule type" value="Genomic_DNA"/>
</dbReference>
<accession>A0A1D9P2A8</accession>
<dbReference type="OrthoDB" id="9805474at2"/>
<dbReference type="InterPro" id="IPR035919">
    <property type="entry name" value="EAL_sf"/>
</dbReference>
<dbReference type="InterPro" id="IPR029787">
    <property type="entry name" value="Nucleotide_cyclase"/>
</dbReference>
<dbReference type="SUPFAM" id="SSF55073">
    <property type="entry name" value="Nucleotide cyclase"/>
    <property type="match status" value="1"/>
</dbReference>
<dbReference type="SUPFAM" id="SSF141868">
    <property type="entry name" value="EAL domain-like"/>
    <property type="match status" value="1"/>
</dbReference>
<feature type="domain" description="GGDEF" evidence="2">
    <location>
        <begin position="158"/>
        <end position="288"/>
    </location>
</feature>
<dbReference type="PROSITE" id="PS50883">
    <property type="entry name" value="EAL"/>
    <property type="match status" value="1"/>
</dbReference>
<dbReference type="InterPro" id="IPR001633">
    <property type="entry name" value="EAL_dom"/>
</dbReference>
<dbReference type="InterPro" id="IPR050706">
    <property type="entry name" value="Cyclic-di-GMP_PDE-like"/>
</dbReference>
<evidence type="ECO:0000259" key="2">
    <source>
        <dbReference type="PROSITE" id="PS50887"/>
    </source>
</evidence>
<organism evidence="3 4">
    <name type="scientific">Butyrivibrio hungatei</name>
    <dbReference type="NCBI Taxonomy" id="185008"/>
    <lineage>
        <taxon>Bacteria</taxon>
        <taxon>Bacillati</taxon>
        <taxon>Bacillota</taxon>
        <taxon>Clostridia</taxon>
        <taxon>Lachnospirales</taxon>
        <taxon>Lachnospiraceae</taxon>
        <taxon>Butyrivibrio</taxon>
    </lineage>
</organism>
<feature type="domain" description="EAL" evidence="1">
    <location>
        <begin position="297"/>
        <end position="550"/>
    </location>
</feature>
<dbReference type="SMART" id="SM00052">
    <property type="entry name" value="EAL"/>
    <property type="match status" value="1"/>
</dbReference>
<dbReference type="RefSeq" id="WP_071176308.1">
    <property type="nucleotide sequence ID" value="NZ_CP017831.1"/>
</dbReference>
<dbReference type="PROSITE" id="PS50887">
    <property type="entry name" value="GGDEF"/>
    <property type="match status" value="1"/>
</dbReference>
<dbReference type="PANTHER" id="PTHR33121">
    <property type="entry name" value="CYCLIC DI-GMP PHOSPHODIESTERASE PDEF"/>
    <property type="match status" value="1"/>
</dbReference>
<name>A0A1D9P2A8_9FIRM</name>
<dbReference type="Proteomes" id="UP000179284">
    <property type="component" value="Chromosome I"/>
</dbReference>
<evidence type="ECO:0000259" key="1">
    <source>
        <dbReference type="PROSITE" id="PS50883"/>
    </source>
</evidence>
<dbReference type="Pfam" id="PF00990">
    <property type="entry name" value="GGDEF"/>
    <property type="match status" value="1"/>
</dbReference>
<protein>
    <submittedName>
        <fullName evidence="3">GGDEF/EAL domain-containing protein</fullName>
    </submittedName>
</protein>
<dbReference type="CDD" id="cd01948">
    <property type="entry name" value="EAL"/>
    <property type="match status" value="1"/>
</dbReference>
<keyword evidence="4" id="KW-1185">Reference proteome</keyword>
<dbReference type="NCBIfam" id="TIGR00254">
    <property type="entry name" value="GGDEF"/>
    <property type="match status" value="1"/>
</dbReference>
<dbReference type="InterPro" id="IPR000160">
    <property type="entry name" value="GGDEF_dom"/>
</dbReference>
<gene>
    <name evidence="3" type="ORF">bhn_I1600</name>
</gene>
<sequence>MTFEKSFENFVQILSEENVTPEISPGALSDIAKDFSLRSIVAIVSSAPGSDNAGEPDTVISLFGPVPEKEVPAYLFKHPIGDKKNISYNIYLYGDKSWSEEEYKSFAVVIDILSFHMERFLLSKIVEKSALTQYLTGLPNSGGFIQFAVSKMESGAIYEYDSFAFNLKSYGLISRRYGLAEGDQIMKRYAAKLREFCQKDEIISHFGGDNFAALIKKERTKDFLNFLLCVPVYGIKNEKREDFNIAAVIGVYAVDESLKEPGQLISRSTMACSYAKNVANKPYVFVNKAMSTRIYRQKQIEDRYEEALSNDEFRIYLQPKVDTITGEIIGAEALSRWFCNGVVLYPTEFVPILEQEGMVASLDLYVLKKACSFIKDWMDKGMIPVPVSVNFSRRDLSYKHLAKEIGNIIDEAGIEHKFIEIEVTETSSEDERTLMTAFLNKLREMDIATSIDDFGTGYSSLSTLRDFPVKTIKIDRSFITSETLTKNDEIVLRNIISMAKELDIDVIAEGVEREDQSELLMHVGCHVVQGFLYDNPMPKDDFDKRLEKKFYS</sequence>
<dbReference type="KEGG" id="bhu:bhn_I1600"/>
<dbReference type="AlphaFoldDB" id="A0A1D9P2A8"/>
<dbReference type="GO" id="GO:0071111">
    <property type="term" value="F:cyclic-guanylate-specific phosphodiesterase activity"/>
    <property type="evidence" value="ECO:0007669"/>
    <property type="project" value="InterPro"/>
</dbReference>
<reference evidence="4" key="1">
    <citation type="submission" date="2016-10" db="EMBL/GenBank/DDBJ databases">
        <title>The complete genome sequence of the rumen bacterium Butyrivibrio hungatei MB2003.</title>
        <authorList>
            <person name="Palevich N."/>
            <person name="Kelly W.J."/>
            <person name="Leahy S.C."/>
            <person name="Altermann E."/>
            <person name="Rakonjac J."/>
            <person name="Attwood G.T."/>
        </authorList>
    </citation>
    <scope>NUCLEOTIDE SEQUENCE [LARGE SCALE GENOMIC DNA]</scope>
    <source>
        <strain evidence="4">MB2003</strain>
    </source>
</reference>
<dbReference type="PANTHER" id="PTHR33121:SF70">
    <property type="entry name" value="SIGNALING PROTEIN YKOW"/>
    <property type="match status" value="1"/>
</dbReference>
<evidence type="ECO:0000313" key="4">
    <source>
        <dbReference type="Proteomes" id="UP000179284"/>
    </source>
</evidence>